<dbReference type="InParanoid" id="E1ZPI1"/>
<feature type="domain" description="Sugar phosphate transporter" evidence="6">
    <location>
        <begin position="39"/>
        <end position="351"/>
    </location>
</feature>
<evidence type="ECO:0000256" key="3">
    <source>
        <dbReference type="ARBA" id="ARBA00022989"/>
    </source>
</evidence>
<organism evidence="8">
    <name type="scientific">Chlorella variabilis</name>
    <name type="common">Green alga</name>
    <dbReference type="NCBI Taxonomy" id="554065"/>
    <lineage>
        <taxon>Eukaryota</taxon>
        <taxon>Viridiplantae</taxon>
        <taxon>Chlorophyta</taxon>
        <taxon>core chlorophytes</taxon>
        <taxon>Trebouxiophyceae</taxon>
        <taxon>Chlorellales</taxon>
        <taxon>Chlorellaceae</taxon>
        <taxon>Chlorella clade</taxon>
        <taxon>Chlorella</taxon>
    </lineage>
</organism>
<feature type="transmembrane region" description="Helical" evidence="5">
    <location>
        <begin position="68"/>
        <end position="91"/>
    </location>
</feature>
<keyword evidence="8" id="KW-1185">Reference proteome</keyword>
<dbReference type="GeneID" id="17351688"/>
<dbReference type="AlphaFoldDB" id="E1ZPI1"/>
<keyword evidence="2 5" id="KW-0812">Transmembrane</keyword>
<evidence type="ECO:0000256" key="1">
    <source>
        <dbReference type="ARBA" id="ARBA00004141"/>
    </source>
</evidence>
<protein>
    <recommendedName>
        <fullName evidence="6">Sugar phosphate transporter domain-containing protein</fullName>
    </recommendedName>
</protein>
<feature type="transmembrane region" description="Helical" evidence="5">
    <location>
        <begin position="139"/>
        <end position="159"/>
    </location>
</feature>
<keyword evidence="4 5" id="KW-0472">Membrane</keyword>
<dbReference type="PANTHER" id="PTHR11132">
    <property type="entry name" value="SOLUTE CARRIER FAMILY 35"/>
    <property type="match status" value="1"/>
</dbReference>
<proteinExistence type="predicted"/>
<dbReference type="GO" id="GO:0016020">
    <property type="term" value="C:membrane"/>
    <property type="evidence" value="ECO:0007669"/>
    <property type="project" value="UniProtKB-SubCell"/>
</dbReference>
<dbReference type="Pfam" id="PF03151">
    <property type="entry name" value="TPT"/>
    <property type="match status" value="1"/>
</dbReference>
<name>E1ZPI1_CHLVA</name>
<comment type="subcellular location">
    <subcellularLocation>
        <location evidence="1">Membrane</location>
        <topology evidence="1">Multi-pass membrane protein</topology>
    </subcellularLocation>
</comment>
<sequence length="376" mass="40334">MKLEDKGPPRMFKAGSPAAMSTVLHPKACSSLLDLSWTAVLVGVWYFSNFQFGFGLKRTSKRFQNPELCVFLLWVLFTVGWAVAAAVRLVYKQLVTRRADGAASPRKAADDLADSQRQACDDEAAVAGNHLMTVVAHTLGMSFTCLAFIAGSVPVVQVFKSLAPIFTTVLSMCYLNAVFPYSAVAAVMLLVGGATLSSWNTPGFNLMAVLMCMVTNLSLPLRNVMVKQRTVLRQSQLAVLGKAGPNSVRLALDTAVDLNFGGMLILTPLCLVFMSSLEVPAEDASIALRLGMHRIVYEIASLMVLTRIDAVMHGSLDVLKRAAMTLIALASFESVRPFNLAGSLLAFGTLLWYKLSLSRQASASASGTASALPAIC</sequence>
<reference evidence="7 8" key="1">
    <citation type="journal article" date="2010" name="Plant Cell">
        <title>The Chlorella variabilis NC64A genome reveals adaptation to photosymbiosis, coevolution with viruses, and cryptic sex.</title>
        <authorList>
            <person name="Blanc G."/>
            <person name="Duncan G."/>
            <person name="Agarkova I."/>
            <person name="Borodovsky M."/>
            <person name="Gurnon J."/>
            <person name="Kuo A."/>
            <person name="Lindquist E."/>
            <person name="Lucas S."/>
            <person name="Pangilinan J."/>
            <person name="Polle J."/>
            <person name="Salamov A."/>
            <person name="Terry A."/>
            <person name="Yamada T."/>
            <person name="Dunigan D.D."/>
            <person name="Grigoriev I.V."/>
            <person name="Claverie J.M."/>
            <person name="Van Etten J.L."/>
        </authorList>
    </citation>
    <scope>NUCLEOTIDE SEQUENCE [LARGE SCALE GENOMIC DNA]</scope>
    <source>
        <strain evidence="7 8">NC64A</strain>
    </source>
</reference>
<dbReference type="RefSeq" id="XP_005844347.1">
    <property type="nucleotide sequence ID" value="XM_005844285.1"/>
</dbReference>
<dbReference type="EMBL" id="GL433857">
    <property type="protein sequence ID" value="EFN52245.1"/>
    <property type="molecule type" value="Genomic_DNA"/>
</dbReference>
<evidence type="ECO:0000256" key="4">
    <source>
        <dbReference type="ARBA" id="ARBA00023136"/>
    </source>
</evidence>
<evidence type="ECO:0000313" key="8">
    <source>
        <dbReference type="Proteomes" id="UP000008141"/>
    </source>
</evidence>
<evidence type="ECO:0000256" key="5">
    <source>
        <dbReference type="SAM" id="Phobius"/>
    </source>
</evidence>
<evidence type="ECO:0000259" key="6">
    <source>
        <dbReference type="Pfam" id="PF03151"/>
    </source>
</evidence>
<evidence type="ECO:0000256" key="2">
    <source>
        <dbReference type="ARBA" id="ARBA00022692"/>
    </source>
</evidence>
<keyword evidence="3 5" id="KW-1133">Transmembrane helix</keyword>
<feature type="transmembrane region" description="Helical" evidence="5">
    <location>
        <begin position="203"/>
        <end position="221"/>
    </location>
</feature>
<accession>E1ZPI1</accession>
<dbReference type="InterPro" id="IPR004853">
    <property type="entry name" value="Sugar_P_trans_dom"/>
</dbReference>
<dbReference type="KEGG" id="cvr:CHLNCDRAFT_139127"/>
<feature type="transmembrane region" description="Helical" evidence="5">
    <location>
        <begin position="171"/>
        <end position="191"/>
    </location>
</feature>
<gene>
    <name evidence="7" type="ORF">CHLNCDRAFT_139127</name>
</gene>
<dbReference type="Proteomes" id="UP000008141">
    <property type="component" value="Unassembled WGS sequence"/>
</dbReference>
<dbReference type="InterPro" id="IPR050186">
    <property type="entry name" value="TPT_transporter"/>
</dbReference>
<feature type="transmembrane region" description="Helical" evidence="5">
    <location>
        <begin position="35"/>
        <end position="56"/>
    </location>
</feature>
<evidence type="ECO:0000313" key="7">
    <source>
        <dbReference type="EMBL" id="EFN52245.1"/>
    </source>
</evidence>